<name>A0A0U4B6I6_9CAUD</name>
<dbReference type="KEGG" id="vg:40077593"/>
<dbReference type="EMBL" id="KU160665">
    <property type="protein sequence ID" value="ALY10304.1"/>
    <property type="molecule type" value="Genomic_DNA"/>
</dbReference>
<gene>
    <name evidence="1" type="primary">36</name>
    <name evidence="1" type="ORF">SONNY_36</name>
</gene>
<dbReference type="RefSeq" id="YP_009601746.1">
    <property type="nucleotide sequence ID" value="NC_041933.1"/>
</dbReference>
<protein>
    <submittedName>
        <fullName evidence="1">Helix-turn-helix DNA binding domain protein</fullName>
    </submittedName>
</protein>
<proteinExistence type="predicted"/>
<organism evidence="1 2">
    <name type="scientific">Arthrobacter phage Sonny</name>
    <dbReference type="NCBI Taxonomy" id="1772315"/>
    <lineage>
        <taxon>Viruses</taxon>
        <taxon>Duplodnaviria</taxon>
        <taxon>Heunggongvirae</taxon>
        <taxon>Uroviricota</taxon>
        <taxon>Caudoviricetes</taxon>
        <taxon>Berryhillviridae</taxon>
        <taxon>Marthavirus</taxon>
        <taxon>Marthavirus shade</taxon>
    </lineage>
</organism>
<evidence type="ECO:0000313" key="2">
    <source>
        <dbReference type="Proteomes" id="UP000226440"/>
    </source>
</evidence>
<sequence length="78" mass="8877">MTSSSKYLRGVDHLAAKLQDDDVVRMRELARDSELTMKQLGAEFGVTATVAWRVVTGRGWSHVEGPTREPRSYKKREK</sequence>
<accession>A0A0U4B6I6</accession>
<evidence type="ECO:0000313" key="1">
    <source>
        <dbReference type="EMBL" id="ALY10304.1"/>
    </source>
</evidence>
<dbReference type="Proteomes" id="UP000226440">
    <property type="component" value="Genome"/>
</dbReference>
<reference evidence="1 2" key="1">
    <citation type="submission" date="2015-11" db="EMBL/GenBank/DDBJ databases">
        <authorList>
            <person name="Lee I.Y."/>
            <person name="Guerrero C.A."/>
            <person name="Bowman C.A."/>
            <person name="Russell D.A."/>
            <person name="Pope W.H."/>
            <person name="Jacobs-Sera D."/>
            <person name="Hendrix R.W."/>
            <person name="Hatfull G.F."/>
        </authorList>
    </citation>
    <scope>NUCLEOTIDE SEQUENCE [LARGE SCALE GENOMIC DNA]</scope>
</reference>
<dbReference type="GeneID" id="40077593"/>